<proteinExistence type="predicted"/>
<dbReference type="GO" id="GO:0016301">
    <property type="term" value="F:kinase activity"/>
    <property type="evidence" value="ECO:0007669"/>
    <property type="project" value="UniProtKB-KW"/>
</dbReference>
<keyword evidence="1" id="KW-0418">Kinase</keyword>
<protein>
    <submittedName>
        <fullName evidence="1">Similar to protein kinase family protein / WD-40 repeat family protein</fullName>
    </submittedName>
</protein>
<name>A0A0A9HPR9_ARUDO</name>
<accession>A0A0A9HPR9</accession>
<sequence>MYLLLLGVGYILRTSHLSNQLTSQMMIHLIFHFTLTLEEGEDAISHLKDSMNMVVSSKLQQMHLCNHLWIYFLSGVFSLNFS</sequence>
<keyword evidence="1" id="KW-0808">Transferase</keyword>
<dbReference type="EMBL" id="GBRH01158806">
    <property type="protein sequence ID" value="JAE39090.1"/>
    <property type="molecule type" value="Transcribed_RNA"/>
</dbReference>
<reference evidence="1" key="1">
    <citation type="submission" date="2014-09" db="EMBL/GenBank/DDBJ databases">
        <authorList>
            <person name="Magalhaes I.L.F."/>
            <person name="Oliveira U."/>
            <person name="Santos F.R."/>
            <person name="Vidigal T.H.D.A."/>
            <person name="Brescovit A.D."/>
            <person name="Santos A.J."/>
        </authorList>
    </citation>
    <scope>NUCLEOTIDE SEQUENCE</scope>
    <source>
        <tissue evidence="1">Shoot tissue taken approximately 20 cm above the soil surface</tissue>
    </source>
</reference>
<dbReference type="AlphaFoldDB" id="A0A0A9HPR9"/>
<evidence type="ECO:0000313" key="1">
    <source>
        <dbReference type="EMBL" id="JAE39090.1"/>
    </source>
</evidence>
<reference evidence="1" key="2">
    <citation type="journal article" date="2015" name="Data Brief">
        <title>Shoot transcriptome of the giant reed, Arundo donax.</title>
        <authorList>
            <person name="Barrero R.A."/>
            <person name="Guerrero F.D."/>
            <person name="Moolhuijzen P."/>
            <person name="Goolsby J.A."/>
            <person name="Tidwell J."/>
            <person name="Bellgard S.E."/>
            <person name="Bellgard M.I."/>
        </authorList>
    </citation>
    <scope>NUCLEOTIDE SEQUENCE</scope>
    <source>
        <tissue evidence="1">Shoot tissue taken approximately 20 cm above the soil surface</tissue>
    </source>
</reference>
<organism evidence="1">
    <name type="scientific">Arundo donax</name>
    <name type="common">Giant reed</name>
    <name type="synonym">Donax arundinaceus</name>
    <dbReference type="NCBI Taxonomy" id="35708"/>
    <lineage>
        <taxon>Eukaryota</taxon>
        <taxon>Viridiplantae</taxon>
        <taxon>Streptophyta</taxon>
        <taxon>Embryophyta</taxon>
        <taxon>Tracheophyta</taxon>
        <taxon>Spermatophyta</taxon>
        <taxon>Magnoliopsida</taxon>
        <taxon>Liliopsida</taxon>
        <taxon>Poales</taxon>
        <taxon>Poaceae</taxon>
        <taxon>PACMAD clade</taxon>
        <taxon>Arundinoideae</taxon>
        <taxon>Arundineae</taxon>
        <taxon>Arundo</taxon>
    </lineage>
</organism>